<organism evidence="3">
    <name type="scientific">Heligmosomoides polygyrus</name>
    <name type="common">Parasitic roundworm</name>
    <dbReference type="NCBI Taxonomy" id="6339"/>
    <lineage>
        <taxon>Eukaryota</taxon>
        <taxon>Metazoa</taxon>
        <taxon>Ecdysozoa</taxon>
        <taxon>Nematoda</taxon>
        <taxon>Chromadorea</taxon>
        <taxon>Rhabditida</taxon>
        <taxon>Rhabditina</taxon>
        <taxon>Rhabditomorpha</taxon>
        <taxon>Strongyloidea</taxon>
        <taxon>Heligmosomidae</taxon>
        <taxon>Heligmosomoides</taxon>
    </lineage>
</organism>
<dbReference type="Pfam" id="PF06535">
    <property type="entry name" value="RGM_N"/>
    <property type="match status" value="1"/>
</dbReference>
<protein>
    <submittedName>
        <fullName evidence="5">RGM_N domain-containing protein</fullName>
    </submittedName>
</protein>
<evidence type="ECO:0000313" key="3">
    <source>
        <dbReference type="EMBL" id="VDP18187.1"/>
    </source>
</evidence>
<accession>A0A3P8AUE7</accession>
<feature type="coiled-coil region" evidence="1">
    <location>
        <begin position="116"/>
        <end position="143"/>
    </location>
</feature>
<reference evidence="3 4" key="1">
    <citation type="submission" date="2018-11" db="EMBL/GenBank/DDBJ databases">
        <authorList>
            <consortium name="Pathogen Informatics"/>
        </authorList>
    </citation>
    <scope>NUCLEOTIDE SEQUENCE [LARGE SCALE GENOMIC DNA]</scope>
</reference>
<gene>
    <name evidence="3" type="ORF">HPBE_LOCUS20086</name>
</gene>
<dbReference type="InterPro" id="IPR010536">
    <property type="entry name" value="RGM_N"/>
</dbReference>
<proteinExistence type="predicted"/>
<dbReference type="AlphaFoldDB" id="A0A3P8AUE7"/>
<name>A0A3P8AUE7_HELPZ</name>
<dbReference type="Proteomes" id="UP000050761">
    <property type="component" value="Unassembled WGS sequence"/>
</dbReference>
<dbReference type="EMBL" id="UZAH01031848">
    <property type="protein sequence ID" value="VDP18187.1"/>
    <property type="molecule type" value="Genomic_DNA"/>
</dbReference>
<keyword evidence="4" id="KW-1185">Reference proteome</keyword>
<dbReference type="WBParaSite" id="HPBE_0002008701-mRNA-1">
    <property type="protein sequence ID" value="HPBE_0002008701-mRNA-1"/>
    <property type="gene ID" value="HPBE_0002008701"/>
</dbReference>
<reference evidence="5" key="2">
    <citation type="submission" date="2019-09" db="UniProtKB">
        <authorList>
            <consortium name="WormBaseParasite"/>
        </authorList>
    </citation>
    <scope>IDENTIFICATION</scope>
</reference>
<evidence type="ECO:0000259" key="2">
    <source>
        <dbReference type="Pfam" id="PF06535"/>
    </source>
</evidence>
<keyword evidence="1" id="KW-0175">Coiled coil</keyword>
<evidence type="ECO:0000313" key="4">
    <source>
        <dbReference type="Proteomes" id="UP000050761"/>
    </source>
</evidence>
<evidence type="ECO:0000256" key="1">
    <source>
        <dbReference type="SAM" id="Coils"/>
    </source>
</evidence>
<evidence type="ECO:0000313" key="5">
    <source>
        <dbReference type="WBParaSite" id="HPBE_0002008701-mRNA-1"/>
    </source>
</evidence>
<feature type="domain" description="Repulsive guidance molecule N-terminal" evidence="2">
    <location>
        <begin position="23"/>
        <end position="90"/>
    </location>
</feature>
<dbReference type="OrthoDB" id="10013795at2759"/>
<sequence length="154" mass="17255">MLHLSIGSVDSPRRTEGGRLAGCGLEECSQWFLRVKHYDTLTPGSNEPYCQALITYLKCLNDTTLGCRGNLQFYTNLFAMRKQFREFGCASYKQDEARNSVVACLFSYMLTVQQQLNLVLAKNQELVKQVANLREENGALKTALAEAGRMSSTV</sequence>